<dbReference type="InterPro" id="IPR013839">
    <property type="entry name" value="DNAligase_adenylation"/>
</dbReference>
<dbReference type="InterPro" id="IPR001357">
    <property type="entry name" value="BRCT_dom"/>
</dbReference>
<dbReference type="PANTHER" id="PTHR23389:SF9">
    <property type="entry name" value="DNA LIGASE"/>
    <property type="match status" value="1"/>
</dbReference>
<dbReference type="FunFam" id="1.10.150.20:FF:000007">
    <property type="entry name" value="DNA ligase"/>
    <property type="match status" value="1"/>
</dbReference>
<dbReference type="Gene3D" id="3.30.470.30">
    <property type="entry name" value="DNA ligase/mRNA capping enzyme"/>
    <property type="match status" value="1"/>
</dbReference>
<dbReference type="Gene3D" id="2.40.50.140">
    <property type="entry name" value="Nucleic acid-binding proteins"/>
    <property type="match status" value="1"/>
</dbReference>
<dbReference type="Pfam" id="PF03119">
    <property type="entry name" value="DNA_ligase_ZBD"/>
    <property type="match status" value="1"/>
</dbReference>
<dbReference type="SMART" id="SM00278">
    <property type="entry name" value="HhH1"/>
    <property type="match status" value="3"/>
</dbReference>
<dbReference type="Proteomes" id="UP000028878">
    <property type="component" value="Unassembled WGS sequence"/>
</dbReference>
<dbReference type="GO" id="GO:0003677">
    <property type="term" value="F:DNA binding"/>
    <property type="evidence" value="ECO:0007669"/>
    <property type="project" value="InterPro"/>
</dbReference>
<evidence type="ECO:0000256" key="14">
    <source>
        <dbReference type="ARBA" id="ARBA00060881"/>
    </source>
</evidence>
<dbReference type="InterPro" id="IPR012340">
    <property type="entry name" value="NA-bd_OB-fold"/>
</dbReference>
<dbReference type="InterPro" id="IPR003583">
    <property type="entry name" value="Hlx-hairpin-Hlx_DNA-bd_motif"/>
</dbReference>
<dbReference type="InterPro" id="IPR041663">
    <property type="entry name" value="DisA/LigA_HHH"/>
</dbReference>
<dbReference type="InterPro" id="IPR013840">
    <property type="entry name" value="DNAligase_N"/>
</dbReference>
<feature type="domain" description="BRCT" evidence="17">
    <location>
        <begin position="638"/>
        <end position="718"/>
    </location>
</feature>
<keyword evidence="11 15" id="KW-0234">DNA repair</keyword>
<evidence type="ECO:0000259" key="17">
    <source>
        <dbReference type="PROSITE" id="PS50172"/>
    </source>
</evidence>
<keyword evidence="19" id="KW-1185">Reference proteome</keyword>
<dbReference type="SUPFAM" id="SSF52113">
    <property type="entry name" value="BRCT domain"/>
    <property type="match status" value="1"/>
</dbReference>
<reference evidence="19" key="2">
    <citation type="submission" date="2014-11" db="EMBL/GenBank/DDBJ databases">
        <title>Draft genome sequence of Hydrogenophaga intermedia S1.</title>
        <authorList>
            <person name="Gan H.M."/>
            <person name="Chew T.H."/>
            <person name="Stolz A."/>
        </authorList>
    </citation>
    <scope>NUCLEOTIDE SEQUENCE [LARGE SCALE GENOMIC DNA]</scope>
    <source>
        <strain evidence="19">S1</strain>
    </source>
</reference>
<feature type="active site" description="N6-AMP-lysine intermediate" evidence="15">
    <location>
        <position position="131"/>
    </location>
</feature>
<dbReference type="PROSITE" id="PS50172">
    <property type="entry name" value="BRCT"/>
    <property type="match status" value="1"/>
</dbReference>
<dbReference type="PANTHER" id="PTHR23389">
    <property type="entry name" value="CHROMOSOME TRANSMISSION FIDELITY FACTOR 18"/>
    <property type="match status" value="1"/>
</dbReference>
<dbReference type="SUPFAM" id="SSF50249">
    <property type="entry name" value="Nucleic acid-binding proteins"/>
    <property type="match status" value="1"/>
</dbReference>
<evidence type="ECO:0000256" key="4">
    <source>
        <dbReference type="ARBA" id="ARBA00022598"/>
    </source>
</evidence>
<dbReference type="FunFam" id="3.40.50.10190:FF:000054">
    <property type="entry name" value="DNA ligase"/>
    <property type="match status" value="1"/>
</dbReference>
<dbReference type="FunFam" id="3.30.470.30:FF:000001">
    <property type="entry name" value="DNA ligase"/>
    <property type="match status" value="1"/>
</dbReference>
<feature type="binding site" evidence="15">
    <location>
        <position position="129"/>
    </location>
    <ligand>
        <name>NAD(+)</name>
        <dbReference type="ChEBI" id="CHEBI:57540"/>
    </ligand>
</feature>
<dbReference type="CDD" id="cd00114">
    <property type="entry name" value="LIGANc"/>
    <property type="match status" value="1"/>
</dbReference>
<feature type="binding site" evidence="15">
    <location>
        <position position="455"/>
    </location>
    <ligand>
        <name>Zn(2+)</name>
        <dbReference type="ChEBI" id="CHEBI:29105"/>
    </ligand>
</feature>
<comment type="caution">
    <text evidence="15">Lacks conserved residue(s) required for the propagation of feature annotation.</text>
</comment>
<keyword evidence="12 15" id="KW-0464">Manganese</keyword>
<gene>
    <name evidence="15 18" type="primary">ligA</name>
    <name evidence="18" type="ORF">BN948_01010</name>
</gene>
<evidence type="ECO:0000256" key="6">
    <source>
        <dbReference type="ARBA" id="ARBA00022723"/>
    </source>
</evidence>
<dbReference type="SMART" id="SM00292">
    <property type="entry name" value="BRCT"/>
    <property type="match status" value="1"/>
</dbReference>
<proteinExistence type="inferred from homology"/>
<accession>A0A1L1PMQ9</accession>
<dbReference type="SUPFAM" id="SSF47781">
    <property type="entry name" value="RuvA domain 2-like"/>
    <property type="match status" value="1"/>
</dbReference>
<sequence length="718" mass="78860">MTPDLFAEPPQPASVAERAAELRAQLHHHAHLYYTLDAPKIPDAEYDRLFQELQAIEAQHPELMTPDSPTQRVGGAILKALAPVRHAVPMLSIRTETDTEASGAAAFDARVRRELGLAEADPPVEYLAELKFDGLAMSLRYEQGVLVRAATRGDGETGEDVTHNVRTIGQIPLRLPNDVPEVLEVRGEVYMRRDQFEALNERQREKIAQGAKGEKTFVNPRNAAAGAVRQLDSRIARERPLSFFAYSWGEVVGDESPPATQYDWLMRLKAWGFPVAEQTAVCRGADELVAFHRRIGEQRDALPYDIDGVVYKVNSLDTQKRLGFVTREPRWAVAHKYPAQEQLTTVQAIDVQVGRTGKLTPVAKLAPVFVGGVTVTNATLHNELEARRKDVRVGDTVIVRRAGDVIPEVVSVVLPSVQPEPVEGASREGLRPFDKLRTGQAQPERGEPFTMPAHCPVCGSDAVREEGEADHRCTGGLFCAAQRKQAILHYAQRRAVDIEGLGDKLVEQLVDSGLIKTLPDLYKLGLTALAGLERMAEKSAQNVLDALQKRRETTLPRLLFGLGIRHVGEATAKDLSRHFGSLDRIMDASVDELLQVNDVGPVVAQSIRTFFEQEHNREVVEQLRAAGVHWPENEGEHNTPQPLLGKTFVLTGTFPTLKREDAKAMLEAAGAKVAGSVSKKTDYVVAGEEAGSKLDKARELGVAVIDEAAMLALLQPDA</sequence>
<keyword evidence="10 15" id="KW-0520">NAD</keyword>
<evidence type="ECO:0000256" key="13">
    <source>
        <dbReference type="ARBA" id="ARBA00034005"/>
    </source>
</evidence>
<dbReference type="Pfam" id="PF00533">
    <property type="entry name" value="BRCT"/>
    <property type="match status" value="1"/>
</dbReference>
<evidence type="ECO:0000313" key="19">
    <source>
        <dbReference type="Proteomes" id="UP000028878"/>
    </source>
</evidence>
<comment type="cofactor">
    <cofactor evidence="15">
        <name>Mg(2+)</name>
        <dbReference type="ChEBI" id="CHEBI:18420"/>
    </cofactor>
    <cofactor evidence="15">
        <name>Mn(2+)</name>
        <dbReference type="ChEBI" id="CHEBI:29035"/>
    </cofactor>
</comment>
<dbReference type="GO" id="GO:0046872">
    <property type="term" value="F:metal ion binding"/>
    <property type="evidence" value="ECO:0007669"/>
    <property type="project" value="UniProtKB-KW"/>
</dbReference>
<evidence type="ECO:0000256" key="5">
    <source>
        <dbReference type="ARBA" id="ARBA00022705"/>
    </source>
</evidence>
<dbReference type="EMBL" id="CCAE010000005">
    <property type="protein sequence ID" value="CDN86605.1"/>
    <property type="molecule type" value="Genomic_DNA"/>
</dbReference>
<organism evidence="18 19">
    <name type="scientific">Hydrogenophaga intermedia</name>
    <dbReference type="NCBI Taxonomy" id="65786"/>
    <lineage>
        <taxon>Bacteria</taxon>
        <taxon>Pseudomonadati</taxon>
        <taxon>Pseudomonadota</taxon>
        <taxon>Betaproteobacteria</taxon>
        <taxon>Burkholderiales</taxon>
        <taxon>Comamonadaceae</taxon>
        <taxon>Hydrogenophaga</taxon>
    </lineage>
</organism>
<dbReference type="GO" id="GO:0006281">
    <property type="term" value="P:DNA repair"/>
    <property type="evidence" value="ECO:0007669"/>
    <property type="project" value="UniProtKB-KW"/>
</dbReference>
<dbReference type="InterPro" id="IPR001679">
    <property type="entry name" value="DNA_ligase"/>
</dbReference>
<feature type="binding site" evidence="15">
    <location>
        <position position="312"/>
    </location>
    <ligand>
        <name>NAD(+)</name>
        <dbReference type="ChEBI" id="CHEBI:57540"/>
    </ligand>
</feature>
<feature type="binding site" evidence="15">
    <location>
        <position position="479"/>
    </location>
    <ligand>
        <name>Zn(2+)</name>
        <dbReference type="ChEBI" id="CHEBI:29105"/>
    </ligand>
</feature>
<dbReference type="Pfam" id="PF01653">
    <property type="entry name" value="DNA_ligase_aden"/>
    <property type="match status" value="1"/>
</dbReference>
<keyword evidence="5 15" id="KW-0235">DNA replication</keyword>
<dbReference type="FunFam" id="1.10.150.20:FF:000006">
    <property type="entry name" value="DNA ligase"/>
    <property type="match status" value="1"/>
</dbReference>
<evidence type="ECO:0000256" key="15">
    <source>
        <dbReference type="HAMAP-Rule" id="MF_01588"/>
    </source>
</evidence>
<keyword evidence="6 15" id="KW-0479">Metal-binding</keyword>
<feature type="binding site" evidence="15">
    <location>
        <position position="188"/>
    </location>
    <ligand>
        <name>NAD(+)</name>
        <dbReference type="ChEBI" id="CHEBI:57540"/>
    </ligand>
</feature>
<feature type="binding site" evidence="15">
    <location>
        <position position="152"/>
    </location>
    <ligand>
        <name>NAD(+)</name>
        <dbReference type="ChEBI" id="CHEBI:57540"/>
    </ligand>
</feature>
<dbReference type="FunFam" id="2.40.50.140:FF:000012">
    <property type="entry name" value="DNA ligase"/>
    <property type="match status" value="1"/>
</dbReference>
<evidence type="ECO:0000256" key="10">
    <source>
        <dbReference type="ARBA" id="ARBA00023027"/>
    </source>
</evidence>
<comment type="catalytic activity">
    <reaction evidence="13 15 16">
        <text>NAD(+) + (deoxyribonucleotide)n-3'-hydroxyl + 5'-phospho-(deoxyribonucleotide)m = (deoxyribonucleotide)n+m + AMP + beta-nicotinamide D-nucleotide.</text>
        <dbReference type="EC" id="6.5.1.2"/>
    </reaction>
</comment>
<feature type="binding site" evidence="15">
    <location>
        <begin position="92"/>
        <end position="93"/>
    </location>
    <ligand>
        <name>NAD(+)</name>
        <dbReference type="ChEBI" id="CHEBI:57540"/>
    </ligand>
</feature>
<dbReference type="EC" id="6.5.1.2" evidence="2 15"/>
<keyword evidence="4 15" id="KW-0436">Ligase</keyword>
<dbReference type="InterPro" id="IPR010994">
    <property type="entry name" value="RuvA_2-like"/>
</dbReference>
<dbReference type="PROSITE" id="PS01056">
    <property type="entry name" value="DNA_LIGASE_N2"/>
    <property type="match status" value="1"/>
</dbReference>
<dbReference type="InterPro" id="IPR004150">
    <property type="entry name" value="NAD_DNA_ligase_OB"/>
</dbReference>
<dbReference type="InterPro" id="IPR004149">
    <property type="entry name" value="Znf_DNAligase_C4"/>
</dbReference>
<dbReference type="CDD" id="cd17748">
    <property type="entry name" value="BRCT_DNA_ligase_like"/>
    <property type="match status" value="1"/>
</dbReference>
<evidence type="ECO:0000256" key="1">
    <source>
        <dbReference type="ARBA" id="ARBA00004067"/>
    </source>
</evidence>
<dbReference type="Pfam" id="PF14520">
    <property type="entry name" value="HHH_5"/>
    <property type="match status" value="1"/>
</dbReference>
<dbReference type="SUPFAM" id="SSF56091">
    <property type="entry name" value="DNA ligase/mRNA capping enzyme, catalytic domain"/>
    <property type="match status" value="1"/>
</dbReference>
<evidence type="ECO:0000256" key="2">
    <source>
        <dbReference type="ARBA" id="ARBA00012722"/>
    </source>
</evidence>
<dbReference type="PROSITE" id="PS01055">
    <property type="entry name" value="DNA_LIGASE_N1"/>
    <property type="match status" value="1"/>
</dbReference>
<dbReference type="GO" id="GO:0005829">
    <property type="term" value="C:cytosol"/>
    <property type="evidence" value="ECO:0007669"/>
    <property type="project" value="TreeGrafter"/>
</dbReference>
<evidence type="ECO:0000256" key="12">
    <source>
        <dbReference type="ARBA" id="ARBA00023211"/>
    </source>
</evidence>
<evidence type="ECO:0000256" key="3">
    <source>
        <dbReference type="ARBA" id="ARBA00013308"/>
    </source>
</evidence>
<dbReference type="AlphaFoldDB" id="A0A1L1PMQ9"/>
<keyword evidence="8 15" id="KW-0862">Zinc</keyword>
<dbReference type="RefSeq" id="WP_009515850.1">
    <property type="nucleotide sequence ID" value="NZ_CCAE010000005.1"/>
</dbReference>
<dbReference type="Pfam" id="PF03120">
    <property type="entry name" value="OB_DNA_ligase"/>
    <property type="match status" value="1"/>
</dbReference>
<dbReference type="NCBIfam" id="NF005932">
    <property type="entry name" value="PRK07956.1"/>
    <property type="match status" value="1"/>
</dbReference>
<feature type="binding site" evidence="15">
    <location>
        <position position="458"/>
    </location>
    <ligand>
        <name>Zn(2+)</name>
        <dbReference type="ChEBI" id="CHEBI:29105"/>
    </ligand>
</feature>
<dbReference type="PIRSF" id="PIRSF001604">
    <property type="entry name" value="LigA"/>
    <property type="match status" value="1"/>
</dbReference>
<dbReference type="Gene3D" id="1.10.150.20">
    <property type="entry name" value="5' to 3' exonuclease, C-terminal subdomain"/>
    <property type="match status" value="2"/>
</dbReference>
<evidence type="ECO:0000256" key="9">
    <source>
        <dbReference type="ARBA" id="ARBA00022842"/>
    </source>
</evidence>
<dbReference type="NCBIfam" id="TIGR00575">
    <property type="entry name" value="dnlj"/>
    <property type="match status" value="1"/>
</dbReference>
<feature type="binding site" evidence="15">
    <location>
        <begin position="43"/>
        <end position="47"/>
    </location>
    <ligand>
        <name>NAD(+)</name>
        <dbReference type="ChEBI" id="CHEBI:57540"/>
    </ligand>
</feature>
<evidence type="ECO:0000256" key="16">
    <source>
        <dbReference type="RuleBase" id="RU000618"/>
    </source>
</evidence>
<dbReference type="Gene3D" id="6.20.10.30">
    <property type="match status" value="1"/>
</dbReference>
<dbReference type="Gene3D" id="1.10.287.610">
    <property type="entry name" value="Helix hairpin bin"/>
    <property type="match status" value="1"/>
</dbReference>
<evidence type="ECO:0000256" key="11">
    <source>
        <dbReference type="ARBA" id="ARBA00023204"/>
    </source>
</evidence>
<dbReference type="FunFam" id="1.10.287.610:FF:000002">
    <property type="entry name" value="DNA ligase"/>
    <property type="match status" value="1"/>
</dbReference>
<dbReference type="Pfam" id="PF22745">
    <property type="entry name" value="Nlig-Ia"/>
    <property type="match status" value="1"/>
</dbReference>
<dbReference type="GO" id="GO:0006260">
    <property type="term" value="P:DNA replication"/>
    <property type="evidence" value="ECO:0007669"/>
    <property type="project" value="UniProtKB-KW"/>
</dbReference>
<dbReference type="Pfam" id="PF12826">
    <property type="entry name" value="HHH_2"/>
    <property type="match status" value="1"/>
</dbReference>
<dbReference type="Gene3D" id="3.40.50.10190">
    <property type="entry name" value="BRCT domain"/>
    <property type="match status" value="1"/>
</dbReference>
<evidence type="ECO:0000256" key="7">
    <source>
        <dbReference type="ARBA" id="ARBA00022763"/>
    </source>
</evidence>
<dbReference type="HAMAP" id="MF_01588">
    <property type="entry name" value="DNA_ligase_A"/>
    <property type="match status" value="1"/>
</dbReference>
<evidence type="ECO:0000313" key="18">
    <source>
        <dbReference type="EMBL" id="CDN86605.1"/>
    </source>
</evidence>
<evidence type="ECO:0000256" key="8">
    <source>
        <dbReference type="ARBA" id="ARBA00022833"/>
    </source>
</evidence>
<protein>
    <recommendedName>
        <fullName evidence="3 15">DNA ligase</fullName>
        <ecNumber evidence="2 15">6.5.1.2</ecNumber>
    </recommendedName>
    <alternativeName>
        <fullName evidence="15">Polydeoxyribonucleotide synthase [NAD(+)]</fullName>
    </alternativeName>
</protein>
<comment type="similarity">
    <text evidence="14 15">Belongs to the NAD-dependent DNA ligase family. LigA subfamily.</text>
</comment>
<feature type="binding site" evidence="15">
    <location>
        <position position="336"/>
    </location>
    <ligand>
        <name>NAD(+)</name>
        <dbReference type="ChEBI" id="CHEBI:57540"/>
    </ligand>
</feature>
<dbReference type="InterPro" id="IPR036420">
    <property type="entry name" value="BRCT_dom_sf"/>
</dbReference>
<dbReference type="InterPro" id="IPR033136">
    <property type="entry name" value="DNA_ligase_CS"/>
</dbReference>
<dbReference type="InterPro" id="IPR018239">
    <property type="entry name" value="DNA_ligase_AS"/>
</dbReference>
<reference evidence="19" key="1">
    <citation type="submission" date="2014-02" db="EMBL/GenBank/DDBJ databases">
        <authorList>
            <person name="Gan H."/>
        </authorList>
    </citation>
    <scope>NUCLEOTIDE SEQUENCE [LARGE SCALE GENOMIC DNA]</scope>
    <source>
        <strain evidence="19">S1</strain>
    </source>
</reference>
<comment type="function">
    <text evidence="1 15">DNA ligase that catalyzes the formation of phosphodiester linkages between 5'-phosphoryl and 3'-hydroxyl groups in double-stranded DNA using NAD as a coenzyme and as the energy source for the reaction. It is essential for DNA replication and repair of damaged DNA.</text>
</comment>
<name>A0A1L1PMQ9_HYDIT</name>
<dbReference type="GO" id="GO:0003911">
    <property type="term" value="F:DNA ligase (NAD+) activity"/>
    <property type="evidence" value="ECO:0007669"/>
    <property type="project" value="UniProtKB-UniRule"/>
</dbReference>
<dbReference type="SMART" id="SM00532">
    <property type="entry name" value="LIGANc"/>
    <property type="match status" value="1"/>
</dbReference>
<keyword evidence="9 15" id="KW-0460">Magnesium</keyword>
<keyword evidence="7 15" id="KW-0227">DNA damage</keyword>